<dbReference type="PANTHER" id="PTHR13832:SF803">
    <property type="entry name" value="PROTEIN PHOSPHATASE 1G"/>
    <property type="match status" value="1"/>
</dbReference>
<feature type="compositionally biased region" description="Low complexity" evidence="10">
    <location>
        <begin position="194"/>
        <end position="208"/>
    </location>
</feature>
<feature type="compositionally biased region" description="Basic and acidic residues" evidence="10">
    <location>
        <begin position="228"/>
        <end position="247"/>
    </location>
</feature>
<evidence type="ECO:0000313" key="12">
    <source>
        <dbReference type="EMBL" id="KAK3092100.1"/>
    </source>
</evidence>
<evidence type="ECO:0000256" key="4">
    <source>
        <dbReference type="ARBA" id="ARBA00022723"/>
    </source>
</evidence>
<dbReference type="Gene3D" id="3.60.40.10">
    <property type="entry name" value="PPM-type phosphatase domain"/>
    <property type="match status" value="2"/>
</dbReference>
<feature type="compositionally biased region" description="Basic and acidic residues" evidence="10">
    <location>
        <begin position="786"/>
        <end position="795"/>
    </location>
</feature>
<feature type="compositionally biased region" description="Basic and acidic residues" evidence="10">
    <location>
        <begin position="315"/>
        <end position="324"/>
    </location>
</feature>
<comment type="caution">
    <text evidence="12">The sequence shown here is derived from an EMBL/GenBank/DDBJ whole genome shotgun (WGS) entry which is preliminary data.</text>
</comment>
<keyword evidence="6" id="KW-0460">Magnesium</keyword>
<evidence type="ECO:0000256" key="6">
    <source>
        <dbReference type="ARBA" id="ARBA00022842"/>
    </source>
</evidence>
<keyword evidence="8" id="KW-0464">Manganese</keyword>
<comment type="cofactor">
    <cofactor evidence="1">
        <name>Mn(2+)</name>
        <dbReference type="ChEBI" id="CHEBI:29035"/>
    </cofactor>
</comment>
<protein>
    <recommendedName>
        <fullName evidence="3">protein-serine/threonine phosphatase</fullName>
        <ecNumber evidence="3">3.1.3.16</ecNumber>
    </recommendedName>
</protein>
<dbReference type="Proteomes" id="UP001186944">
    <property type="component" value="Unassembled WGS sequence"/>
</dbReference>
<keyword evidence="13" id="KW-1185">Reference proteome</keyword>
<feature type="compositionally biased region" description="Low complexity" evidence="10">
    <location>
        <begin position="458"/>
        <end position="467"/>
    </location>
</feature>
<evidence type="ECO:0000256" key="8">
    <source>
        <dbReference type="ARBA" id="ARBA00023211"/>
    </source>
</evidence>
<evidence type="ECO:0000256" key="2">
    <source>
        <dbReference type="ARBA" id="ARBA00006702"/>
    </source>
</evidence>
<dbReference type="InterPro" id="IPR000222">
    <property type="entry name" value="PP2C_BS"/>
</dbReference>
<proteinExistence type="inferred from homology"/>
<accession>A0AA88Y1Q4</accession>
<dbReference type="PANTHER" id="PTHR13832">
    <property type="entry name" value="PROTEIN PHOSPHATASE 2C"/>
    <property type="match status" value="1"/>
</dbReference>
<dbReference type="SMART" id="SM00332">
    <property type="entry name" value="PP2Cc"/>
    <property type="match status" value="1"/>
</dbReference>
<feature type="compositionally biased region" description="Polar residues" evidence="10">
    <location>
        <begin position="300"/>
        <end position="314"/>
    </location>
</feature>
<dbReference type="CDD" id="cd00143">
    <property type="entry name" value="PP2Cc"/>
    <property type="match status" value="2"/>
</dbReference>
<keyword evidence="4" id="KW-0479">Metal-binding</keyword>
<dbReference type="AlphaFoldDB" id="A0AA88Y1Q4"/>
<dbReference type="SUPFAM" id="SSF81606">
    <property type="entry name" value="PP2C-like"/>
    <property type="match status" value="2"/>
</dbReference>
<feature type="compositionally biased region" description="Low complexity" evidence="10">
    <location>
        <begin position="335"/>
        <end position="345"/>
    </location>
</feature>
<dbReference type="PROSITE" id="PS01032">
    <property type="entry name" value="PPM_1"/>
    <property type="match status" value="1"/>
</dbReference>
<feature type="compositionally biased region" description="Acidic residues" evidence="10">
    <location>
        <begin position="516"/>
        <end position="566"/>
    </location>
</feature>
<dbReference type="GO" id="GO:0004722">
    <property type="term" value="F:protein serine/threonine phosphatase activity"/>
    <property type="evidence" value="ECO:0007669"/>
    <property type="project" value="UniProtKB-EC"/>
</dbReference>
<organism evidence="12 13">
    <name type="scientific">Pinctada imbricata</name>
    <name type="common">Atlantic pearl-oyster</name>
    <name type="synonym">Pinctada martensii</name>
    <dbReference type="NCBI Taxonomy" id="66713"/>
    <lineage>
        <taxon>Eukaryota</taxon>
        <taxon>Metazoa</taxon>
        <taxon>Spiralia</taxon>
        <taxon>Lophotrochozoa</taxon>
        <taxon>Mollusca</taxon>
        <taxon>Bivalvia</taxon>
        <taxon>Autobranchia</taxon>
        <taxon>Pteriomorphia</taxon>
        <taxon>Pterioida</taxon>
        <taxon>Pterioidea</taxon>
        <taxon>Pteriidae</taxon>
        <taxon>Pinctada</taxon>
    </lineage>
</organism>
<feature type="compositionally biased region" description="Polar residues" evidence="10">
    <location>
        <begin position="274"/>
        <end position="286"/>
    </location>
</feature>
<feature type="compositionally biased region" description="Basic and acidic residues" evidence="10">
    <location>
        <begin position="260"/>
        <end position="273"/>
    </location>
</feature>
<dbReference type="GO" id="GO:0046872">
    <property type="term" value="F:metal ion binding"/>
    <property type="evidence" value="ECO:0007669"/>
    <property type="project" value="UniProtKB-KW"/>
</dbReference>
<feature type="region of interest" description="Disordered" evidence="10">
    <location>
        <begin position="772"/>
        <end position="803"/>
    </location>
</feature>
<feature type="region of interest" description="Disordered" evidence="10">
    <location>
        <begin position="163"/>
        <end position="584"/>
    </location>
</feature>
<dbReference type="InterPro" id="IPR001932">
    <property type="entry name" value="PPM-type_phosphatase-like_dom"/>
</dbReference>
<feature type="compositionally biased region" description="Gly residues" evidence="10">
    <location>
        <begin position="468"/>
        <end position="506"/>
    </location>
</feature>
<evidence type="ECO:0000256" key="10">
    <source>
        <dbReference type="SAM" id="MobiDB-lite"/>
    </source>
</evidence>
<dbReference type="PROSITE" id="PS51746">
    <property type="entry name" value="PPM_2"/>
    <property type="match status" value="1"/>
</dbReference>
<dbReference type="Pfam" id="PF00481">
    <property type="entry name" value="PP2C"/>
    <property type="match status" value="2"/>
</dbReference>
<gene>
    <name evidence="12" type="ORF">FSP39_025155</name>
</gene>
<dbReference type="InterPro" id="IPR015655">
    <property type="entry name" value="PP2C"/>
</dbReference>
<feature type="compositionally biased region" description="Basic and acidic residues" evidence="10">
    <location>
        <begin position="287"/>
        <end position="298"/>
    </location>
</feature>
<evidence type="ECO:0000256" key="7">
    <source>
        <dbReference type="ARBA" id="ARBA00022912"/>
    </source>
</evidence>
<evidence type="ECO:0000256" key="1">
    <source>
        <dbReference type="ARBA" id="ARBA00001936"/>
    </source>
</evidence>
<name>A0AA88Y1Q4_PINIB</name>
<reference evidence="12" key="1">
    <citation type="submission" date="2019-08" db="EMBL/GenBank/DDBJ databases">
        <title>The improved chromosome-level genome for the pearl oyster Pinctada fucata martensii using PacBio sequencing and Hi-C.</title>
        <authorList>
            <person name="Zheng Z."/>
        </authorList>
    </citation>
    <scope>NUCLEOTIDE SEQUENCE</scope>
    <source>
        <strain evidence="12">ZZ-2019</strain>
        <tissue evidence="12">Adductor muscle</tissue>
    </source>
</reference>
<feature type="compositionally biased region" description="Low complexity" evidence="10">
    <location>
        <begin position="373"/>
        <end position="450"/>
    </location>
</feature>
<keyword evidence="7 9" id="KW-0904">Protein phosphatase</keyword>
<comment type="similarity">
    <text evidence="2 9">Belongs to the PP2C family.</text>
</comment>
<dbReference type="InterPro" id="IPR036457">
    <property type="entry name" value="PPM-type-like_dom_sf"/>
</dbReference>
<sequence>MGVYLSTPNTEKISCDNVCKSFSYGASSMQGWRMTQEDAHNCVPDFDDTTDTALFAVYDGHGGSEVAQYCSVHLPDFIKAHSLYKEGKLGEALEQAFLDFDQHLLEPTVLNELKVLAGVDEDEEEDENEVAKTKSAVKSEAQMLCEEADMPLDDLLARYEGMGGIPPPRLLPKRKKGTVNSPMIKGKKSPNKTSAEQSESVNSNSSASGTEPASVEVESKGLLANGHAENENNLNREKEANENRQTDNPKVPLVNSGQKEGNHESLIYKKQDSSELQQPNVSTSDTLHVKKQENHETFDADSTTATNCSNNVDGKSSHEKKISASDHVTCSDGISSSSESSSLNENNEKKPDIVDSPASSSSVKDTGLGSSGVGSSSSAASTSISNSSSSGDSISSTSGDSSTTLPGSNSSLSCTSSTTECSSSSAGSSSTLIGSSSSAAGSTSSSGSSSKLDDCITSSSSCSSSSAGGSGSSAGGSGSSAGGSGSSAGGSGSSAGGSGSAAGGSGSSSHPANSSIDDDDYEEDILLDDEFDSDESEDDDVEFDSEDEEDEDDNEDEESTDDSEEEEQRKNFAKSFEQNAEPGFDSGCTAVVAAIRDKQIVVANVGDSRCVVSRGGKALDLSFDHKPEDKEERERIEGAGGKVTEDGRVNGGLNLSRAIGDHFYKKNTEKSAKEQMITALPDIQTTELTEEDEFMVIACDGIWNYMTSQEVVDFVKEKLKNPENKKRLSKVCEEMFDYCLAPNTSGDGTGCDNMTCVIVDFEKMWSSSQNKRTVSDLESSVEMENPPEKRCKVSEDAEVVLDT</sequence>
<keyword evidence="5 9" id="KW-0378">Hydrolase</keyword>
<evidence type="ECO:0000259" key="11">
    <source>
        <dbReference type="PROSITE" id="PS51746"/>
    </source>
</evidence>
<evidence type="ECO:0000313" key="13">
    <source>
        <dbReference type="Proteomes" id="UP001186944"/>
    </source>
</evidence>
<evidence type="ECO:0000256" key="5">
    <source>
        <dbReference type="ARBA" id="ARBA00022801"/>
    </source>
</evidence>
<dbReference type="EMBL" id="VSWD01000010">
    <property type="protein sequence ID" value="KAK3092100.1"/>
    <property type="molecule type" value="Genomic_DNA"/>
</dbReference>
<dbReference type="EC" id="3.1.3.16" evidence="3"/>
<evidence type="ECO:0000256" key="3">
    <source>
        <dbReference type="ARBA" id="ARBA00013081"/>
    </source>
</evidence>
<evidence type="ECO:0000256" key="9">
    <source>
        <dbReference type="RuleBase" id="RU003465"/>
    </source>
</evidence>
<feature type="domain" description="PPM-type phosphatase" evidence="11">
    <location>
        <begin position="23"/>
        <end position="761"/>
    </location>
</feature>